<dbReference type="AlphaFoldDB" id="X1FC21"/>
<feature type="non-terminal residue" evidence="2">
    <location>
        <position position="1"/>
    </location>
</feature>
<dbReference type="GO" id="GO:0008685">
    <property type="term" value="F:2-C-methyl-D-erythritol 2,4-cyclodiphosphate synthase activity"/>
    <property type="evidence" value="ECO:0007669"/>
    <property type="project" value="InterPro"/>
</dbReference>
<dbReference type="GO" id="GO:0016114">
    <property type="term" value="P:terpenoid biosynthetic process"/>
    <property type="evidence" value="ECO:0007669"/>
    <property type="project" value="InterPro"/>
</dbReference>
<feature type="domain" description="2-C-methyl-D-erythritol 2,4-cyclodiphosphate synthase" evidence="1">
    <location>
        <begin position="2"/>
        <end position="77"/>
    </location>
</feature>
<evidence type="ECO:0000313" key="2">
    <source>
        <dbReference type="EMBL" id="GAH43196.1"/>
    </source>
</evidence>
<protein>
    <recommendedName>
        <fullName evidence="1">2-C-methyl-D-erythritol 2,4-cyclodiphosphate synthase domain-containing protein</fullName>
    </recommendedName>
</protein>
<gene>
    <name evidence="2" type="ORF">S03H2_24959</name>
</gene>
<name>X1FC21_9ZZZZ</name>
<evidence type="ECO:0000259" key="1">
    <source>
        <dbReference type="Pfam" id="PF02542"/>
    </source>
</evidence>
<sequence length="79" mass="8358">CKTADLVKAKGFAVANIDVTIVAESPKLSPFIHEMRRCIAQALHVEIAQVTVKATTANGLGFIGREEGIAAQAVALVQR</sequence>
<dbReference type="EMBL" id="BARU01014003">
    <property type="protein sequence ID" value="GAH43196.1"/>
    <property type="molecule type" value="Genomic_DNA"/>
</dbReference>
<dbReference type="InterPro" id="IPR036571">
    <property type="entry name" value="MECDP_synthase_sf"/>
</dbReference>
<dbReference type="Pfam" id="PF02542">
    <property type="entry name" value="YgbB"/>
    <property type="match status" value="1"/>
</dbReference>
<dbReference type="Gene3D" id="3.30.1330.50">
    <property type="entry name" value="2-C-methyl-D-erythritol 2,4-cyclodiphosphate synthase"/>
    <property type="match status" value="1"/>
</dbReference>
<organism evidence="2">
    <name type="scientific">marine sediment metagenome</name>
    <dbReference type="NCBI Taxonomy" id="412755"/>
    <lineage>
        <taxon>unclassified sequences</taxon>
        <taxon>metagenomes</taxon>
        <taxon>ecological metagenomes</taxon>
    </lineage>
</organism>
<comment type="caution">
    <text evidence="2">The sequence shown here is derived from an EMBL/GenBank/DDBJ whole genome shotgun (WGS) entry which is preliminary data.</text>
</comment>
<dbReference type="SUPFAM" id="SSF69765">
    <property type="entry name" value="IpsF-like"/>
    <property type="match status" value="1"/>
</dbReference>
<accession>X1FC21</accession>
<proteinExistence type="predicted"/>
<reference evidence="2" key="1">
    <citation type="journal article" date="2014" name="Front. Microbiol.">
        <title>High frequency of phylogenetically diverse reductive dehalogenase-homologous genes in deep subseafloor sedimentary metagenomes.</title>
        <authorList>
            <person name="Kawai M."/>
            <person name="Futagami T."/>
            <person name="Toyoda A."/>
            <person name="Takaki Y."/>
            <person name="Nishi S."/>
            <person name="Hori S."/>
            <person name="Arai W."/>
            <person name="Tsubouchi T."/>
            <person name="Morono Y."/>
            <person name="Uchiyama I."/>
            <person name="Ito T."/>
            <person name="Fujiyama A."/>
            <person name="Inagaki F."/>
            <person name="Takami H."/>
        </authorList>
    </citation>
    <scope>NUCLEOTIDE SEQUENCE</scope>
    <source>
        <strain evidence="2">Expedition CK06-06</strain>
    </source>
</reference>
<dbReference type="PANTHER" id="PTHR43181">
    <property type="entry name" value="2-C-METHYL-D-ERYTHRITOL 2,4-CYCLODIPHOSPHATE SYNTHASE, CHLOROPLASTIC"/>
    <property type="match status" value="1"/>
</dbReference>
<dbReference type="PANTHER" id="PTHR43181:SF1">
    <property type="entry name" value="2-C-METHYL-D-ERYTHRITOL 2,4-CYCLODIPHOSPHATE SYNTHASE, CHLOROPLASTIC"/>
    <property type="match status" value="1"/>
</dbReference>
<dbReference type="InterPro" id="IPR003526">
    <property type="entry name" value="MECDP_synthase"/>
</dbReference>